<name>A0AAD6UPY4_9AGAR</name>
<keyword evidence="2" id="KW-1185">Reference proteome</keyword>
<proteinExistence type="predicted"/>
<dbReference type="AlphaFoldDB" id="A0AAD6UPY4"/>
<organism evidence="1 2">
    <name type="scientific">Mycena pura</name>
    <dbReference type="NCBI Taxonomy" id="153505"/>
    <lineage>
        <taxon>Eukaryota</taxon>
        <taxon>Fungi</taxon>
        <taxon>Dikarya</taxon>
        <taxon>Basidiomycota</taxon>
        <taxon>Agaricomycotina</taxon>
        <taxon>Agaricomycetes</taxon>
        <taxon>Agaricomycetidae</taxon>
        <taxon>Agaricales</taxon>
        <taxon>Marasmiineae</taxon>
        <taxon>Mycenaceae</taxon>
        <taxon>Mycena</taxon>
    </lineage>
</organism>
<comment type="caution">
    <text evidence="1">The sequence shown here is derived from an EMBL/GenBank/DDBJ whole genome shotgun (WGS) entry which is preliminary data.</text>
</comment>
<dbReference type="EMBL" id="JARJCW010000125">
    <property type="protein sequence ID" value="KAJ7192026.1"/>
    <property type="molecule type" value="Genomic_DNA"/>
</dbReference>
<dbReference type="Gene3D" id="3.80.10.10">
    <property type="entry name" value="Ribonuclease Inhibitor"/>
    <property type="match status" value="1"/>
</dbReference>
<evidence type="ECO:0000313" key="2">
    <source>
        <dbReference type="Proteomes" id="UP001219525"/>
    </source>
</evidence>
<sequence>MIDNNSMRSLCCFPNLVDVTITSQAGLELDDDTLADLACAWPRLESLLFNLKLASGIVAAEPRVTLAALHHLAEHCSQLRVLRLPFNATVVPPAAPVSGKRVVHAALQSLYIEDCPIDASIPVSRFLSGIFPHVSVETSSASTGRDRWMEVREQLLHFLAAREEERAWSLGSGSGEIVLDKL</sequence>
<protein>
    <submittedName>
        <fullName evidence="1">Uncharacterized protein</fullName>
    </submittedName>
</protein>
<dbReference type="InterPro" id="IPR032675">
    <property type="entry name" value="LRR_dom_sf"/>
</dbReference>
<gene>
    <name evidence="1" type="ORF">GGX14DRAFT_596494</name>
</gene>
<evidence type="ECO:0000313" key="1">
    <source>
        <dbReference type="EMBL" id="KAJ7192026.1"/>
    </source>
</evidence>
<accession>A0AAD6UPY4</accession>
<reference evidence="1" key="1">
    <citation type="submission" date="2023-03" db="EMBL/GenBank/DDBJ databases">
        <title>Massive genome expansion in bonnet fungi (Mycena s.s.) driven by repeated elements and novel gene families across ecological guilds.</title>
        <authorList>
            <consortium name="Lawrence Berkeley National Laboratory"/>
            <person name="Harder C.B."/>
            <person name="Miyauchi S."/>
            <person name="Viragh M."/>
            <person name="Kuo A."/>
            <person name="Thoen E."/>
            <person name="Andreopoulos B."/>
            <person name="Lu D."/>
            <person name="Skrede I."/>
            <person name="Drula E."/>
            <person name="Henrissat B."/>
            <person name="Morin E."/>
            <person name="Kohler A."/>
            <person name="Barry K."/>
            <person name="LaButti K."/>
            <person name="Morin E."/>
            <person name="Salamov A."/>
            <person name="Lipzen A."/>
            <person name="Mereny Z."/>
            <person name="Hegedus B."/>
            <person name="Baldrian P."/>
            <person name="Stursova M."/>
            <person name="Weitz H."/>
            <person name="Taylor A."/>
            <person name="Grigoriev I.V."/>
            <person name="Nagy L.G."/>
            <person name="Martin F."/>
            <person name="Kauserud H."/>
        </authorList>
    </citation>
    <scope>NUCLEOTIDE SEQUENCE</scope>
    <source>
        <strain evidence="1">9144</strain>
    </source>
</reference>
<dbReference type="Proteomes" id="UP001219525">
    <property type="component" value="Unassembled WGS sequence"/>
</dbReference>